<dbReference type="PROSITE" id="PS00263">
    <property type="entry name" value="NATRIURETIC_PEPTIDE"/>
    <property type="match status" value="1"/>
</dbReference>
<dbReference type="AlphaFoldDB" id="A0A673U3Y4"/>
<dbReference type="GO" id="GO:0005179">
    <property type="term" value="F:hormone activity"/>
    <property type="evidence" value="ECO:0007669"/>
    <property type="project" value="UniProtKB-KW"/>
</dbReference>
<evidence type="ECO:0000256" key="10">
    <source>
        <dbReference type="ARBA" id="ARBA00032322"/>
    </source>
</evidence>
<dbReference type="GO" id="GO:0051427">
    <property type="term" value="F:hormone receptor binding"/>
    <property type="evidence" value="ECO:0007669"/>
    <property type="project" value="TreeGrafter"/>
</dbReference>
<reference evidence="16 17" key="1">
    <citation type="submission" date="2019-05" db="EMBL/GenBank/DDBJ databases">
        <title>A Chromosome-scale Meerkat (S. suricatta) Genome Assembly.</title>
        <authorList>
            <person name="Dudchenko O."/>
            <person name="Lieberman Aiden E."/>
            <person name="Tung J."/>
            <person name="Barreiro L.B."/>
            <person name="Clutton-Brock T.H."/>
        </authorList>
    </citation>
    <scope>NUCLEOTIDE SEQUENCE [LARGE SCALE GENOMIC DNA]</scope>
</reference>
<proteinExistence type="inferred from homology"/>
<keyword evidence="17" id="KW-1185">Reference proteome</keyword>
<dbReference type="OrthoDB" id="9892281at2759"/>
<keyword evidence="4" id="KW-0964">Secreted</keyword>
<evidence type="ECO:0000313" key="16">
    <source>
        <dbReference type="Ensembl" id="ENSSSUP00005016039.1"/>
    </source>
</evidence>
<comment type="function">
    <text evidence="12">Cardiac hormone that plays a key role in mediating cardio-renal homeostasis. May also function as a paracrine antifibrotic factor in the heart. Acts by specifically binding and stimulating NPR1 to produce cGMP, which in turn activates effector proteins that drive various biological responses. Involved in regulating the extracellular fluid volume and maintaining the fluid-electrolyte balance through natriuresis, diuresis, vasorelaxation, and inhibition of renin and aldosterone secretion. Binds the clearance receptor NPR3.</text>
</comment>
<evidence type="ECO:0000256" key="1">
    <source>
        <dbReference type="ARBA" id="ARBA00004613"/>
    </source>
</evidence>
<dbReference type="GO" id="GO:0005615">
    <property type="term" value="C:extracellular space"/>
    <property type="evidence" value="ECO:0007669"/>
    <property type="project" value="TreeGrafter"/>
</dbReference>
<evidence type="ECO:0000256" key="11">
    <source>
        <dbReference type="ARBA" id="ARBA00032369"/>
    </source>
</evidence>
<dbReference type="InterPro" id="IPR002408">
    <property type="entry name" value="Natriuretic_peptide_brain"/>
</dbReference>
<evidence type="ECO:0000256" key="15">
    <source>
        <dbReference type="SAM" id="SignalP"/>
    </source>
</evidence>
<dbReference type="InterPro" id="IPR030480">
    <property type="entry name" value="Natr_peptide_CS"/>
</dbReference>
<dbReference type="GeneID" id="115300047"/>
<dbReference type="GO" id="GO:0019934">
    <property type="term" value="P:cGMP-mediated signaling"/>
    <property type="evidence" value="ECO:0007669"/>
    <property type="project" value="TreeGrafter"/>
</dbReference>
<dbReference type="SMART" id="SM00183">
    <property type="entry name" value="NAT_PEP"/>
    <property type="match status" value="1"/>
</dbReference>
<evidence type="ECO:0000256" key="5">
    <source>
        <dbReference type="ARBA" id="ARBA00022702"/>
    </source>
</evidence>
<dbReference type="GO" id="GO:0007168">
    <property type="term" value="P:receptor guanylyl cyclase signaling pathway"/>
    <property type="evidence" value="ECO:0007669"/>
    <property type="project" value="TreeGrafter"/>
</dbReference>
<accession>A0A673U3Y4</accession>
<keyword evidence="5" id="KW-0372">Hormone</keyword>
<reference evidence="16" key="2">
    <citation type="submission" date="2025-08" db="UniProtKB">
        <authorList>
            <consortium name="Ensembl"/>
        </authorList>
    </citation>
    <scope>IDENTIFICATION</scope>
</reference>
<keyword evidence="6 15" id="KW-0732">Signal</keyword>
<evidence type="ECO:0000256" key="3">
    <source>
        <dbReference type="ARBA" id="ARBA00020075"/>
    </source>
</evidence>
<dbReference type="PRINTS" id="PR00712">
    <property type="entry name" value="BNATPEPTIDE"/>
</dbReference>
<protein>
    <recommendedName>
        <fullName evidence="3">Natriuretic peptides B</fullName>
    </recommendedName>
    <alternativeName>
        <fullName evidence="9">Brain natriuretic factor prohormone</fullName>
    </alternativeName>
    <alternativeName>
        <fullName evidence="10">Gamma-brain natriuretic peptide</fullName>
    </alternativeName>
    <alternativeName>
        <fullName evidence="11">Iso-ANP</fullName>
    </alternativeName>
</protein>
<evidence type="ECO:0000256" key="14">
    <source>
        <dbReference type="SAM" id="MobiDB-lite"/>
    </source>
</evidence>
<dbReference type="Ensembl" id="ENSSSUT00005018292.1">
    <property type="protein sequence ID" value="ENSSSUP00005016039.1"/>
    <property type="gene ID" value="ENSSSUG00005010370.1"/>
</dbReference>
<dbReference type="PANTHER" id="PTHR14066:SF10">
    <property type="entry name" value="NATRIURETIC PEPTIDES B"/>
    <property type="match status" value="1"/>
</dbReference>
<feature type="region of interest" description="Disordered" evidence="14">
    <location>
        <begin position="58"/>
        <end position="86"/>
    </location>
</feature>
<dbReference type="GO" id="GO:0006182">
    <property type="term" value="P:cGMP biosynthetic process"/>
    <property type="evidence" value="ECO:0007669"/>
    <property type="project" value="TreeGrafter"/>
</dbReference>
<keyword evidence="7 13" id="KW-0838">Vasoactive</keyword>
<dbReference type="PANTHER" id="PTHR14066">
    <property type="entry name" value="ATRIAL NATRIURETIC FACTOR PRECURSOR"/>
    <property type="match status" value="1"/>
</dbReference>
<evidence type="ECO:0000256" key="2">
    <source>
        <dbReference type="ARBA" id="ARBA00009041"/>
    </source>
</evidence>
<dbReference type="InterPro" id="IPR000663">
    <property type="entry name" value="Natr_peptide"/>
</dbReference>
<feature type="signal peptide" evidence="15">
    <location>
        <begin position="1"/>
        <end position="26"/>
    </location>
</feature>
<comment type="similarity">
    <text evidence="2 13">Belongs to the natriuretic peptide family.</text>
</comment>
<dbReference type="Proteomes" id="UP000472268">
    <property type="component" value="Chromosome 8"/>
</dbReference>
<dbReference type="RefSeq" id="XP_029805490.1">
    <property type="nucleotide sequence ID" value="XM_029949630.1"/>
</dbReference>
<evidence type="ECO:0000256" key="8">
    <source>
        <dbReference type="ARBA" id="ARBA00023157"/>
    </source>
</evidence>
<evidence type="ECO:0000256" key="13">
    <source>
        <dbReference type="RuleBase" id="RU003686"/>
    </source>
</evidence>
<sequence>MDSKTALLRPLLLLLFLHLSPLGGRSHPLGSPGPASEVSVIQELLEGLRDTVSELQEELGPLQRGQSPAESWEAQEEPPEGVLAPRDNVLKALKQPGSPKMMRDSGCFGRRLDRIGSLSGLGCNVLRKY</sequence>
<evidence type="ECO:0000313" key="17">
    <source>
        <dbReference type="Proteomes" id="UP000472268"/>
    </source>
</evidence>
<dbReference type="PRINTS" id="PR00710">
    <property type="entry name" value="NATPEPTIDES"/>
</dbReference>
<feature type="chain" id="PRO_5025480102" description="Natriuretic peptides B" evidence="15">
    <location>
        <begin position="27"/>
        <end position="129"/>
    </location>
</feature>
<reference evidence="16" key="3">
    <citation type="submission" date="2025-09" db="UniProtKB">
        <authorList>
            <consortium name="Ensembl"/>
        </authorList>
    </citation>
    <scope>IDENTIFICATION</scope>
</reference>
<evidence type="ECO:0000256" key="9">
    <source>
        <dbReference type="ARBA" id="ARBA00031802"/>
    </source>
</evidence>
<dbReference type="GO" id="GO:0097746">
    <property type="term" value="P:blood vessel diameter maintenance"/>
    <property type="evidence" value="ECO:0007669"/>
    <property type="project" value="UniProtKB-KW"/>
</dbReference>
<name>A0A673U3Y4_SURSU</name>
<dbReference type="GO" id="GO:0007218">
    <property type="term" value="P:neuropeptide signaling pathway"/>
    <property type="evidence" value="ECO:0007669"/>
    <property type="project" value="TreeGrafter"/>
</dbReference>
<dbReference type="GO" id="GO:0003085">
    <property type="term" value="P:negative regulation of systemic arterial blood pressure"/>
    <property type="evidence" value="ECO:0007669"/>
    <property type="project" value="TreeGrafter"/>
</dbReference>
<organism evidence="16 17">
    <name type="scientific">Suricata suricatta</name>
    <name type="common">Meerkat</name>
    <dbReference type="NCBI Taxonomy" id="37032"/>
    <lineage>
        <taxon>Eukaryota</taxon>
        <taxon>Metazoa</taxon>
        <taxon>Chordata</taxon>
        <taxon>Craniata</taxon>
        <taxon>Vertebrata</taxon>
        <taxon>Euteleostomi</taxon>
        <taxon>Mammalia</taxon>
        <taxon>Eutheria</taxon>
        <taxon>Laurasiatheria</taxon>
        <taxon>Carnivora</taxon>
        <taxon>Feliformia</taxon>
        <taxon>Herpestidae</taxon>
        <taxon>Suricata</taxon>
    </lineage>
</organism>
<evidence type="ECO:0000256" key="4">
    <source>
        <dbReference type="ARBA" id="ARBA00022525"/>
    </source>
</evidence>
<dbReference type="InterPro" id="IPR050787">
    <property type="entry name" value="Natriuretic_peptide"/>
</dbReference>
<evidence type="ECO:0000256" key="12">
    <source>
        <dbReference type="ARBA" id="ARBA00045790"/>
    </source>
</evidence>
<dbReference type="Pfam" id="PF00212">
    <property type="entry name" value="ANP"/>
    <property type="match status" value="1"/>
</dbReference>
<keyword evidence="8" id="KW-1015">Disulfide bond</keyword>
<evidence type="ECO:0000256" key="7">
    <source>
        <dbReference type="ARBA" id="ARBA00022858"/>
    </source>
</evidence>
<dbReference type="OMA" id="RPTGVWK"/>
<comment type="subcellular location">
    <subcellularLocation>
        <location evidence="1 13">Secreted</location>
    </subcellularLocation>
</comment>
<evidence type="ECO:0000256" key="6">
    <source>
        <dbReference type="ARBA" id="ARBA00022729"/>
    </source>
</evidence>
<dbReference type="GO" id="GO:0005737">
    <property type="term" value="C:cytoplasm"/>
    <property type="evidence" value="ECO:0007669"/>
    <property type="project" value="TreeGrafter"/>
</dbReference>
<gene>
    <name evidence="16" type="primary">LOC115300047</name>
</gene>